<dbReference type="InterPro" id="IPR036915">
    <property type="entry name" value="Cyclin-like_sf"/>
</dbReference>
<dbReference type="PANTHER" id="PTHR14248">
    <property type="entry name" value="CYCLIN Y, ISOFORM A"/>
    <property type="match status" value="1"/>
</dbReference>
<feature type="compositionally biased region" description="Basic residues" evidence="2">
    <location>
        <begin position="33"/>
        <end position="59"/>
    </location>
</feature>
<comment type="caution">
    <text evidence="4">The sequence shown here is derived from an EMBL/GenBank/DDBJ whole genome shotgun (WGS) entry which is preliminary data.</text>
</comment>
<dbReference type="EMBL" id="CAUYUJ010009262">
    <property type="protein sequence ID" value="CAK0826255.1"/>
    <property type="molecule type" value="Genomic_DNA"/>
</dbReference>
<name>A0ABN9S3B6_9DINO</name>
<reference evidence="4" key="1">
    <citation type="submission" date="2023-10" db="EMBL/GenBank/DDBJ databases">
        <authorList>
            <person name="Chen Y."/>
            <person name="Shah S."/>
            <person name="Dougan E. K."/>
            <person name="Thang M."/>
            <person name="Chan C."/>
        </authorList>
    </citation>
    <scope>NUCLEOTIDE SEQUENCE [LARGE SCALE GENOMIC DNA]</scope>
</reference>
<keyword evidence="1" id="KW-0195">Cyclin</keyword>
<dbReference type="Proteomes" id="UP001189429">
    <property type="component" value="Unassembled WGS sequence"/>
</dbReference>
<evidence type="ECO:0000256" key="2">
    <source>
        <dbReference type="SAM" id="MobiDB-lite"/>
    </source>
</evidence>
<gene>
    <name evidence="4" type="ORF">PCOR1329_LOCUS26180</name>
</gene>
<feature type="region of interest" description="Disordered" evidence="2">
    <location>
        <begin position="20"/>
        <end position="80"/>
    </location>
</feature>
<feature type="non-terminal residue" evidence="4">
    <location>
        <position position="1"/>
    </location>
</feature>
<dbReference type="SMART" id="SM00385">
    <property type="entry name" value="CYCLIN"/>
    <property type="match status" value="1"/>
</dbReference>
<evidence type="ECO:0000259" key="3">
    <source>
        <dbReference type="SMART" id="SM00385"/>
    </source>
</evidence>
<evidence type="ECO:0000256" key="1">
    <source>
        <dbReference type="RuleBase" id="RU000383"/>
    </source>
</evidence>
<dbReference type="InterPro" id="IPR013763">
    <property type="entry name" value="Cyclin-like_dom"/>
</dbReference>
<dbReference type="CDD" id="cd20540">
    <property type="entry name" value="CYCLIN_CCNY_like"/>
    <property type="match status" value="1"/>
</dbReference>
<dbReference type="Pfam" id="PF00134">
    <property type="entry name" value="Cyclin_N"/>
    <property type="match status" value="1"/>
</dbReference>
<evidence type="ECO:0000313" key="5">
    <source>
        <dbReference type="Proteomes" id="UP001189429"/>
    </source>
</evidence>
<dbReference type="SUPFAM" id="SSF47954">
    <property type="entry name" value="Cyclin-like"/>
    <property type="match status" value="1"/>
</dbReference>
<organism evidence="4 5">
    <name type="scientific">Prorocentrum cordatum</name>
    <dbReference type="NCBI Taxonomy" id="2364126"/>
    <lineage>
        <taxon>Eukaryota</taxon>
        <taxon>Sar</taxon>
        <taxon>Alveolata</taxon>
        <taxon>Dinophyceae</taxon>
        <taxon>Prorocentrales</taxon>
        <taxon>Prorocentraceae</taxon>
        <taxon>Prorocentrum</taxon>
    </lineage>
</organism>
<feature type="region of interest" description="Disordered" evidence="2">
    <location>
        <begin position="194"/>
        <end position="215"/>
    </location>
</feature>
<dbReference type="Gene3D" id="1.10.472.10">
    <property type="entry name" value="Cyclin-like"/>
    <property type="match status" value="1"/>
</dbReference>
<evidence type="ECO:0000313" key="4">
    <source>
        <dbReference type="EMBL" id="CAK0826255.1"/>
    </source>
</evidence>
<feature type="domain" description="Cyclin-like" evidence="3">
    <location>
        <begin position="351"/>
        <end position="436"/>
    </location>
</feature>
<proteinExistence type="inferred from homology"/>
<keyword evidence="5" id="KW-1185">Reference proteome</keyword>
<comment type="similarity">
    <text evidence="1">Belongs to the cyclin family.</text>
</comment>
<dbReference type="InterPro" id="IPR006671">
    <property type="entry name" value="Cyclin_N"/>
</dbReference>
<protein>
    <recommendedName>
        <fullName evidence="3">Cyclin-like domain-containing protein</fullName>
    </recommendedName>
</protein>
<feature type="compositionally biased region" description="Low complexity" evidence="2">
    <location>
        <begin position="60"/>
        <end position="74"/>
    </location>
</feature>
<sequence length="514" mass="56557">GCSAPSTACGTRRRAPSAATRGRCWRTTPRWRGSPRRTRSCRRRRGTRRTRTGGSRRRTSASSASCGSRTISSRRCGSETGSWRSWCRRRRSRSVSSCSSCRPLRPPNPQRTTNALYRSYQDSQDDWGEAERISLPDATALPQEADGHVRAISTTDLQRAADVVAEVQSRKAPHSAPVRPSQGAVLARMSAAADAARGSERVPTGTTPFSPPRRSKLAQSLDSAQVRECLAGGFDVDHIIRCLATALQNKIILAMGRSRPHGASAECIRACGIFLEPACRQRLESDAAAALGRQQCKASAASAPSPGTGGGTPLSSFCSPLMSKDQPGACLLDTMGKPVEPLNGIAWDVYGFLRDVMVNFRLEPEVSVVTMNYVDRFSDTCGVALTPDNWQRLIITAMMLASKVWNDESFENVEFAQLCPLYTLDEINTFERTFLKCVGYNMSVKGSDYAKTYFQLRTLGAKDCASLRAQRTRVWPTARTYVGTLFSLLHTRIHTLPHTSTGDYMKCMWARVFM</sequence>
<accession>A0ABN9S3B6</accession>